<evidence type="ECO:0000256" key="8">
    <source>
        <dbReference type="ARBA" id="ARBA00023027"/>
    </source>
</evidence>
<keyword evidence="5" id="KW-0418">Kinase</keyword>
<keyword evidence="4" id="KW-0547">Nucleotide-binding</keyword>
<dbReference type="Pfam" id="PF01513">
    <property type="entry name" value="NAD_kinase"/>
    <property type="match status" value="1"/>
</dbReference>
<feature type="region of interest" description="Disordered" evidence="9">
    <location>
        <begin position="300"/>
        <end position="320"/>
    </location>
</feature>
<dbReference type="GO" id="GO:0006741">
    <property type="term" value="P:NADP+ biosynthetic process"/>
    <property type="evidence" value="ECO:0007669"/>
    <property type="project" value="InterPro"/>
</dbReference>
<evidence type="ECO:0000256" key="3">
    <source>
        <dbReference type="ARBA" id="ARBA00022679"/>
    </source>
</evidence>
<reference evidence="11" key="1">
    <citation type="submission" date="2021-02" db="EMBL/GenBank/DDBJ databases">
        <authorList>
            <person name="Nowell W R."/>
        </authorList>
    </citation>
    <scope>NUCLEOTIDE SEQUENCE</scope>
</reference>
<feature type="region of interest" description="Disordered" evidence="9">
    <location>
        <begin position="1"/>
        <end position="20"/>
    </location>
</feature>
<accession>A0A817YXW2</accession>
<proteinExistence type="inferred from homology"/>
<evidence type="ECO:0000256" key="2">
    <source>
        <dbReference type="ARBA" id="ARBA00012120"/>
    </source>
</evidence>
<dbReference type="PANTHER" id="PTHR20275">
    <property type="entry name" value="NAD KINASE"/>
    <property type="match status" value="1"/>
</dbReference>
<dbReference type="Gene3D" id="2.60.200.30">
    <property type="entry name" value="Probable inorganic polyphosphate/atp-NAD kinase, domain 2"/>
    <property type="match status" value="1"/>
</dbReference>
<dbReference type="EMBL" id="CAJNYV010000062">
    <property type="protein sequence ID" value="CAF3339443.1"/>
    <property type="molecule type" value="Genomic_DNA"/>
</dbReference>
<dbReference type="InterPro" id="IPR016064">
    <property type="entry name" value="NAD/diacylglycerol_kinase_sf"/>
</dbReference>
<organism evidence="11 12">
    <name type="scientific">Rotaria socialis</name>
    <dbReference type="NCBI Taxonomy" id="392032"/>
    <lineage>
        <taxon>Eukaryota</taxon>
        <taxon>Metazoa</taxon>
        <taxon>Spiralia</taxon>
        <taxon>Gnathifera</taxon>
        <taxon>Rotifera</taxon>
        <taxon>Eurotatoria</taxon>
        <taxon>Bdelloidea</taxon>
        <taxon>Philodinida</taxon>
        <taxon>Philodinidae</taxon>
        <taxon>Rotaria</taxon>
    </lineage>
</organism>
<feature type="compositionally biased region" description="Basic and acidic residues" evidence="9">
    <location>
        <begin position="491"/>
        <end position="506"/>
    </location>
</feature>
<dbReference type="Gene3D" id="3.40.50.10330">
    <property type="entry name" value="Probable inorganic polyphosphate/atp-NAD kinase, domain 1"/>
    <property type="match status" value="1"/>
</dbReference>
<dbReference type="Pfam" id="PF20143">
    <property type="entry name" value="NAD_kinase_C"/>
    <property type="match status" value="1"/>
</dbReference>
<keyword evidence="6" id="KW-0067">ATP-binding</keyword>
<dbReference type="GO" id="GO:0019674">
    <property type="term" value="P:NAD+ metabolic process"/>
    <property type="evidence" value="ECO:0007669"/>
    <property type="project" value="InterPro"/>
</dbReference>
<feature type="compositionally biased region" description="Polar residues" evidence="9">
    <location>
        <begin position="1"/>
        <end position="13"/>
    </location>
</feature>
<dbReference type="EMBL" id="CAJNYU010000733">
    <property type="protein sequence ID" value="CAF3386647.1"/>
    <property type="molecule type" value="Genomic_DNA"/>
</dbReference>
<sequence length="506" mass="56270">MNDKNNCSPQKTFNHQRRTVSVGDASGQLDLDDECPSFHENQTSKYIRSISQINEDDYICTTLPRTGNTPIAKTCRKLMTSTFSNSTSRRSISISTETSKARRAHSAFAPSPKSNFGPKATLKKVQDNDQLIVIQDPSSQRLHWIAPPTNILIIRKPGPQTMPEFRELLLKLLKRRLNVYIELSEQMHLPFATDPELKAHGERCHAFDHENDFFKIDLIICLGGDGTLLHVSNMFQKSCPPVLSFSMGSLGFLTPFDYKNHEKILNEVVSGNVAVLLRSRLRCSIVKGLKRQSSSAASFLSASSDETGSDETGKESSSGEKISHLALNEVVIDRGPNSYLSNLDLYINDRFITKVQGDGLIVSTTTGSTAYAMAAGSSMVHPNVPAIVICPICPHSLSFRPIVVPAGIELKITVSEETRLTAWLSVDGRNRHELQQQDYVHITTSVYPVPSICRFDQLGDWFESLADILHWNLRKAQGRIDSNPSAQRDAQLLRDEKKDSSPSENS</sequence>
<dbReference type="AlphaFoldDB" id="A0A817YXW2"/>
<dbReference type="InterPro" id="IPR017438">
    <property type="entry name" value="ATP-NAD_kinase_N"/>
</dbReference>
<dbReference type="InterPro" id="IPR017437">
    <property type="entry name" value="ATP-NAD_kinase_PpnK-typ_C"/>
</dbReference>
<dbReference type="Proteomes" id="UP000663865">
    <property type="component" value="Unassembled WGS sequence"/>
</dbReference>
<protein>
    <recommendedName>
        <fullName evidence="2">NAD(+) kinase</fullName>
        <ecNumber evidence="2">2.7.1.23</ecNumber>
    </recommendedName>
</protein>
<comment type="caution">
    <text evidence="11">The sequence shown here is derived from an EMBL/GenBank/DDBJ whole genome shotgun (WGS) entry which is preliminary data.</text>
</comment>
<feature type="region of interest" description="Disordered" evidence="9">
    <location>
        <begin position="481"/>
        <end position="506"/>
    </location>
</feature>
<feature type="compositionally biased region" description="Basic and acidic residues" evidence="9">
    <location>
        <begin position="311"/>
        <end position="320"/>
    </location>
</feature>
<gene>
    <name evidence="11" type="ORF">FME351_LOCUS7755</name>
    <name evidence="10" type="ORF">KIK155_LOCUS2570</name>
</gene>
<keyword evidence="8" id="KW-0520">NAD</keyword>
<dbReference type="GO" id="GO:0003951">
    <property type="term" value="F:NAD+ kinase activity"/>
    <property type="evidence" value="ECO:0007669"/>
    <property type="project" value="UniProtKB-EC"/>
</dbReference>
<feature type="region of interest" description="Disordered" evidence="9">
    <location>
        <begin position="96"/>
        <end position="119"/>
    </location>
</feature>
<evidence type="ECO:0000256" key="6">
    <source>
        <dbReference type="ARBA" id="ARBA00022840"/>
    </source>
</evidence>
<dbReference type="HAMAP" id="MF_00361">
    <property type="entry name" value="NAD_kinase"/>
    <property type="match status" value="1"/>
</dbReference>
<evidence type="ECO:0000313" key="11">
    <source>
        <dbReference type="EMBL" id="CAF3386647.1"/>
    </source>
</evidence>
<dbReference type="EC" id="2.7.1.23" evidence="2"/>
<comment type="similarity">
    <text evidence="1">Belongs to the NAD kinase family.</text>
</comment>
<evidence type="ECO:0000256" key="7">
    <source>
        <dbReference type="ARBA" id="ARBA00022857"/>
    </source>
</evidence>
<evidence type="ECO:0000256" key="5">
    <source>
        <dbReference type="ARBA" id="ARBA00022777"/>
    </source>
</evidence>
<dbReference type="InterPro" id="IPR002504">
    <property type="entry name" value="NADK"/>
</dbReference>
<evidence type="ECO:0000313" key="12">
    <source>
        <dbReference type="Proteomes" id="UP000663869"/>
    </source>
</evidence>
<evidence type="ECO:0000256" key="1">
    <source>
        <dbReference type="ARBA" id="ARBA00010995"/>
    </source>
</evidence>
<evidence type="ECO:0000256" key="4">
    <source>
        <dbReference type="ARBA" id="ARBA00022741"/>
    </source>
</evidence>
<keyword evidence="7" id="KW-0521">NADP</keyword>
<keyword evidence="3" id="KW-0808">Transferase</keyword>
<evidence type="ECO:0000256" key="9">
    <source>
        <dbReference type="SAM" id="MobiDB-lite"/>
    </source>
</evidence>
<dbReference type="SUPFAM" id="SSF111331">
    <property type="entry name" value="NAD kinase/diacylglycerol kinase-like"/>
    <property type="match status" value="1"/>
</dbReference>
<name>A0A817YXW2_9BILA</name>
<dbReference type="GO" id="GO:0005524">
    <property type="term" value="F:ATP binding"/>
    <property type="evidence" value="ECO:0007669"/>
    <property type="project" value="UniProtKB-KW"/>
</dbReference>
<dbReference type="PANTHER" id="PTHR20275:SF0">
    <property type="entry name" value="NAD KINASE"/>
    <property type="match status" value="1"/>
</dbReference>
<dbReference type="FunFam" id="2.60.200.30:FF:000009">
    <property type="entry name" value="Poly(P)/ATP NAD kinase"/>
    <property type="match status" value="1"/>
</dbReference>
<dbReference type="Proteomes" id="UP000663869">
    <property type="component" value="Unassembled WGS sequence"/>
</dbReference>
<evidence type="ECO:0000313" key="10">
    <source>
        <dbReference type="EMBL" id="CAF3339443.1"/>
    </source>
</evidence>